<dbReference type="AlphaFoldDB" id="A0A645ELY2"/>
<name>A0A645ELY2_9ZZZZ</name>
<gene>
    <name evidence="1" type="ORF">SDC9_149342</name>
</gene>
<comment type="caution">
    <text evidence="1">The sequence shown here is derived from an EMBL/GenBank/DDBJ whole genome shotgun (WGS) entry which is preliminary data.</text>
</comment>
<protein>
    <submittedName>
        <fullName evidence="1">Uncharacterized protein</fullName>
    </submittedName>
</protein>
<organism evidence="1">
    <name type="scientific">bioreactor metagenome</name>
    <dbReference type="NCBI Taxonomy" id="1076179"/>
    <lineage>
        <taxon>unclassified sequences</taxon>
        <taxon>metagenomes</taxon>
        <taxon>ecological metagenomes</taxon>
    </lineage>
</organism>
<accession>A0A645ELY2</accession>
<evidence type="ECO:0000313" key="1">
    <source>
        <dbReference type="EMBL" id="MPN02129.1"/>
    </source>
</evidence>
<sequence length="72" mass="8013">MSLGLPPIQTSEKIIDIIVGVYLGEIPQISQPAQEIFGEVYPVDFYKLKLADVIAWYNQQFGTNLTEADILG</sequence>
<reference evidence="1" key="1">
    <citation type="submission" date="2019-08" db="EMBL/GenBank/DDBJ databases">
        <authorList>
            <person name="Kucharzyk K."/>
            <person name="Murdoch R.W."/>
            <person name="Higgins S."/>
            <person name="Loffler F."/>
        </authorList>
    </citation>
    <scope>NUCLEOTIDE SEQUENCE</scope>
</reference>
<proteinExistence type="predicted"/>
<dbReference type="EMBL" id="VSSQ01048088">
    <property type="protein sequence ID" value="MPN02129.1"/>
    <property type="molecule type" value="Genomic_DNA"/>
</dbReference>